<dbReference type="Proteomes" id="UP000554488">
    <property type="component" value="Unassembled WGS sequence"/>
</dbReference>
<dbReference type="EMBL" id="JABWDC010000020">
    <property type="protein sequence ID" value="NUN86342.1"/>
    <property type="molecule type" value="Genomic_DNA"/>
</dbReference>
<reference evidence="1 2" key="1">
    <citation type="submission" date="2020-04" db="EMBL/GenBank/DDBJ databases">
        <authorList>
            <person name="Pieper L."/>
        </authorList>
    </citation>
    <scope>NUCLEOTIDE SEQUENCE [LARGE SCALE GENOMIC DNA]</scope>
    <source>
        <strain evidence="1 2">F22</strain>
    </source>
</reference>
<organism evidence="1 2">
    <name type="scientific">Coprococcus comes</name>
    <dbReference type="NCBI Taxonomy" id="410072"/>
    <lineage>
        <taxon>Bacteria</taxon>
        <taxon>Bacillati</taxon>
        <taxon>Bacillota</taxon>
        <taxon>Clostridia</taxon>
        <taxon>Lachnospirales</taxon>
        <taxon>Lachnospiraceae</taxon>
        <taxon>Coprococcus</taxon>
    </lineage>
</organism>
<evidence type="ECO:0000313" key="2">
    <source>
        <dbReference type="Proteomes" id="UP000554488"/>
    </source>
</evidence>
<name>A0A849XQU3_9FIRM</name>
<accession>A0A849XQU3</accession>
<comment type="caution">
    <text evidence="1">The sequence shown here is derived from an EMBL/GenBank/DDBJ whole genome shotgun (WGS) entry which is preliminary data.</text>
</comment>
<reference evidence="1 2" key="2">
    <citation type="submission" date="2020-07" db="EMBL/GenBank/DDBJ databases">
        <title>Bacterial metabolism rescues the inhibition of intestinal drug absorption by food and drug additives.</title>
        <authorList>
            <person name="Zou L."/>
            <person name="Spanogiannopoulos P."/>
            <person name="Chien H.-C."/>
            <person name="Pieper L.M."/>
            <person name="Cai W."/>
            <person name="Khuri N."/>
            <person name="Pottel J."/>
            <person name="Vora B."/>
            <person name="Ni Z."/>
            <person name="Tsakalozou E."/>
            <person name="Zhang W."/>
            <person name="Shoichet B.K."/>
            <person name="Giacomini K.M."/>
            <person name="Turnbaugh P.J."/>
        </authorList>
    </citation>
    <scope>NUCLEOTIDE SEQUENCE [LARGE SCALE GENOMIC DNA]</scope>
    <source>
        <strain evidence="1 2">F22</strain>
    </source>
</reference>
<proteinExistence type="predicted"/>
<sequence length="55" mass="6292">MKVKANENGMGLTAGKEYEVLDKSAGYYKVMLDNGNISYRRSDLFSELDRQQDNK</sequence>
<evidence type="ECO:0000313" key="1">
    <source>
        <dbReference type="EMBL" id="NUN86342.1"/>
    </source>
</evidence>
<dbReference type="RefSeq" id="WP_175305619.1">
    <property type="nucleotide sequence ID" value="NZ_JABWDC010000020.1"/>
</dbReference>
<dbReference type="AlphaFoldDB" id="A0A849XQU3"/>
<protein>
    <submittedName>
        <fullName evidence="1">Uncharacterized protein</fullName>
    </submittedName>
</protein>
<gene>
    <name evidence="1" type="ORF">HUU93_06950</name>
</gene>